<dbReference type="EC" id="2.7.13.3" evidence="3"/>
<dbReference type="Pfam" id="PF00512">
    <property type="entry name" value="HisKA"/>
    <property type="match status" value="1"/>
</dbReference>
<dbReference type="SMART" id="SM00387">
    <property type="entry name" value="HATPase_c"/>
    <property type="match status" value="1"/>
</dbReference>
<proteinExistence type="inferred from homology"/>
<dbReference type="CDD" id="cd16922">
    <property type="entry name" value="HATPase_EvgS-ArcB-TorS-like"/>
    <property type="match status" value="1"/>
</dbReference>
<evidence type="ECO:0000256" key="1">
    <source>
        <dbReference type="ARBA" id="ARBA00000085"/>
    </source>
</evidence>
<dbReference type="PANTHER" id="PTHR43047">
    <property type="entry name" value="TWO-COMPONENT HISTIDINE PROTEIN KINASE"/>
    <property type="match status" value="1"/>
</dbReference>
<dbReference type="GO" id="GO:0009584">
    <property type="term" value="P:detection of visible light"/>
    <property type="evidence" value="ECO:0007669"/>
    <property type="project" value="InterPro"/>
</dbReference>
<evidence type="ECO:0000313" key="12">
    <source>
        <dbReference type="Proteomes" id="UP000001191"/>
    </source>
</evidence>
<dbReference type="SUPFAM" id="SSF55874">
    <property type="entry name" value="ATPase domain of HSP90 chaperone/DNA topoisomerase II/histidine kinase"/>
    <property type="match status" value="1"/>
</dbReference>
<dbReference type="KEGG" id="npu:Npun_R1759"/>
<dbReference type="EnsemblBacteria" id="ACC80421">
    <property type="protein sequence ID" value="ACC80421"/>
    <property type="gene ID" value="Npun_R1759"/>
</dbReference>
<dbReference type="SMART" id="SM00388">
    <property type="entry name" value="HisKA"/>
    <property type="match status" value="1"/>
</dbReference>
<feature type="domain" description="Histidine kinase" evidence="10">
    <location>
        <begin position="471"/>
        <end position="689"/>
    </location>
</feature>
<dbReference type="Pfam" id="PF00360">
    <property type="entry name" value="PHY"/>
    <property type="match status" value="1"/>
</dbReference>
<dbReference type="GO" id="GO:0000155">
    <property type="term" value="F:phosphorelay sensor kinase activity"/>
    <property type="evidence" value="ECO:0007669"/>
    <property type="project" value="InterPro"/>
</dbReference>
<evidence type="ECO:0000256" key="3">
    <source>
        <dbReference type="ARBA" id="ARBA00012438"/>
    </source>
</evidence>
<keyword evidence="12" id="KW-1185">Reference proteome</keyword>
<dbReference type="InterPro" id="IPR003661">
    <property type="entry name" value="HisK_dim/P_dom"/>
</dbReference>
<keyword evidence="5" id="KW-0808">Transferase</keyword>
<sequence>MVTNSGFRNLKDQFLPERKEALLARMANRIRQSLNLQEILDATVVELRAFLQTDRTKVYRFDRDGHGHVVAEASAPNRLPSLLGLHYPADDIPPQARALFVKARTRSIVNVSEQRIILNSLPTPTTTAIGDLTVEEVQEQPLEDILSRPVDPCHVDYLTQMGVQSSLVVPIIYQQELWGLLISHHAEPREITSEDLLVVQLLADQVSLAITQASLLSQVQEQQQRDAIVNQIATMLHAPLTPEEILHNVLEQAVKASGSSGGRLYLTSPDEALPAHLYTYGNQPAPSEQEQPHLLENHPLWQEVRKIPAPIGTTLTQKDKPALRVVINLQQEPRLHQLIESFQTTPIRGLIVQPLYYSKEFLGYLTFFRDQISTKNLWPGYEEADERQQRPRQSMAQWQALKEDKAHPWSIEEMELIQSLNIHLSLAVLQNRLYHRERQQRLIVEMHNEALSHARAAAEEVSRLKSNFLASTSHELRTPLASTLNYLKLLKERLYEDEDELREYIDGAYQSTQNLVTIINDVLDIAKIEDGRIALDLETVYLQQLLQEQCFLSGAESRYKAIPLTLDCEIETVFADKIKVRQVMTNLLDNAFKFTDEGQIDVRAVVDSTGTMAQISVHDTGIGIEMENSEQLFSPFVQADGSAQRSYGGTGLGLTICKRLVELMGGKIWLESPGLGQGNTVTFTLPLNEQSQVAGQGSLVEGQAPS</sequence>
<reference evidence="12" key="1">
    <citation type="submission" date="2008-04" db="EMBL/GenBank/DDBJ databases">
        <title>Complete sequence of chromosome of Nostoc punctiforme ATCC 29133.</title>
        <authorList>
            <consortium name="US DOE Joint Genome Institute"/>
            <person name="Copeland A."/>
            <person name="Lucas S."/>
            <person name="Lapidus A."/>
            <person name="Glavina del Rio T."/>
            <person name="Dalin E."/>
            <person name="Tice H."/>
            <person name="Pitluck S."/>
            <person name="Chain P."/>
            <person name="Malfatti S."/>
            <person name="Shin M."/>
            <person name="Vergez L."/>
            <person name="Schmutz J."/>
            <person name="Larimer F."/>
            <person name="Land M."/>
            <person name="Hauser L."/>
            <person name="Kyrpides N."/>
            <person name="Kim E."/>
            <person name="Meeks J.C."/>
            <person name="Elhai J."/>
            <person name="Campbell E.L."/>
            <person name="Thiel T."/>
            <person name="Longmire J."/>
            <person name="Potts M."/>
            <person name="Atlas R."/>
        </authorList>
    </citation>
    <scope>NUCLEOTIDE SEQUENCE [LARGE SCALE GENOMIC DNA]</scope>
    <source>
        <strain evidence="12">ATCC 29133 / PCC 73102</strain>
    </source>
</reference>
<dbReference type="InterPro" id="IPR036097">
    <property type="entry name" value="HisK_dim/P_sf"/>
</dbReference>
<dbReference type="Gene3D" id="1.10.287.130">
    <property type="match status" value="1"/>
</dbReference>
<dbReference type="PROSITE" id="PS50046">
    <property type="entry name" value="PHYTOCHROME_2"/>
    <property type="match status" value="1"/>
</dbReference>
<dbReference type="Gene3D" id="3.30.565.10">
    <property type="entry name" value="Histidine kinase-like ATPase, C-terminal domain"/>
    <property type="match status" value="1"/>
</dbReference>
<dbReference type="PRINTS" id="PR00344">
    <property type="entry name" value="BCTRLSENSOR"/>
</dbReference>
<keyword evidence="7" id="KW-0902">Two-component regulatory system</keyword>
<dbReference type="STRING" id="63737.Npun_R1759"/>
<dbReference type="InterPro" id="IPR003594">
    <property type="entry name" value="HATPase_dom"/>
</dbReference>
<protein>
    <recommendedName>
        <fullName evidence="8">Circadian input-output histidine kinase CikA</fullName>
        <ecNumber evidence="3">2.7.13.3</ecNumber>
    </recommendedName>
</protein>
<dbReference type="Gene3D" id="3.30.450.40">
    <property type="match status" value="2"/>
</dbReference>
<gene>
    <name evidence="11" type="ordered locus">Npun_R1759</name>
</gene>
<evidence type="ECO:0000313" key="11">
    <source>
        <dbReference type="EMBL" id="ACC80421.1"/>
    </source>
</evidence>
<dbReference type="InterPro" id="IPR005467">
    <property type="entry name" value="His_kinase_dom"/>
</dbReference>
<dbReference type="Pfam" id="PF02518">
    <property type="entry name" value="HATPase_c"/>
    <property type="match status" value="1"/>
</dbReference>
<dbReference type="InterPro" id="IPR003018">
    <property type="entry name" value="GAF"/>
</dbReference>
<dbReference type="HOGENOM" id="CLU_000445_50_0_3"/>
<name>B2J2J0_NOSP7</name>
<feature type="domain" description="Phytochrome chromophore attachment site" evidence="9">
    <location>
        <begin position="35"/>
        <end position="205"/>
    </location>
</feature>
<evidence type="ECO:0000256" key="8">
    <source>
        <dbReference type="ARBA" id="ARBA00074306"/>
    </source>
</evidence>
<dbReference type="InterPro" id="IPR016132">
    <property type="entry name" value="Phyto_chromo_attachment"/>
</dbReference>
<dbReference type="CDD" id="cd00082">
    <property type="entry name" value="HisKA"/>
    <property type="match status" value="1"/>
</dbReference>
<evidence type="ECO:0000256" key="5">
    <source>
        <dbReference type="ARBA" id="ARBA00022679"/>
    </source>
</evidence>
<dbReference type="PROSITE" id="PS50109">
    <property type="entry name" value="HIS_KIN"/>
    <property type="match status" value="1"/>
</dbReference>
<dbReference type="RefSeq" id="WP_012408439.1">
    <property type="nucleotide sequence ID" value="NC_010628.1"/>
</dbReference>
<keyword evidence="4" id="KW-0597">Phosphoprotein</keyword>
<dbReference type="GO" id="GO:0006355">
    <property type="term" value="P:regulation of DNA-templated transcription"/>
    <property type="evidence" value="ECO:0007669"/>
    <property type="project" value="InterPro"/>
</dbReference>
<dbReference type="SUPFAM" id="SSF47384">
    <property type="entry name" value="Homodimeric domain of signal transducing histidine kinase"/>
    <property type="match status" value="1"/>
</dbReference>
<evidence type="ECO:0000259" key="9">
    <source>
        <dbReference type="PROSITE" id="PS50046"/>
    </source>
</evidence>
<dbReference type="EMBL" id="CP001037">
    <property type="protein sequence ID" value="ACC80421.1"/>
    <property type="molecule type" value="Genomic_DNA"/>
</dbReference>
<evidence type="ECO:0000256" key="4">
    <source>
        <dbReference type="ARBA" id="ARBA00022553"/>
    </source>
</evidence>
<keyword evidence="6 11" id="KW-0418">Kinase</keyword>
<accession>B2J2J0</accession>
<reference evidence="11 12" key="2">
    <citation type="journal article" date="2013" name="Plant Physiol.">
        <title>A Nostoc punctiforme Sugar Transporter Necessary to Establish a Cyanobacterium-Plant Symbiosis.</title>
        <authorList>
            <person name="Ekman M."/>
            <person name="Picossi S."/>
            <person name="Campbell E.L."/>
            <person name="Meeks J.C."/>
            <person name="Flores E."/>
        </authorList>
    </citation>
    <scope>NUCLEOTIDE SEQUENCE [LARGE SCALE GENOMIC DNA]</scope>
    <source>
        <strain evidence="12">ATCC 29133 / PCC 73102</strain>
    </source>
</reference>
<dbReference type="InterPro" id="IPR036890">
    <property type="entry name" value="HATPase_C_sf"/>
</dbReference>
<organism evidence="11 12">
    <name type="scientific">Nostoc punctiforme (strain ATCC 29133 / PCC 73102)</name>
    <dbReference type="NCBI Taxonomy" id="63737"/>
    <lineage>
        <taxon>Bacteria</taxon>
        <taxon>Bacillati</taxon>
        <taxon>Cyanobacteriota</taxon>
        <taxon>Cyanophyceae</taxon>
        <taxon>Nostocales</taxon>
        <taxon>Nostocaceae</taxon>
        <taxon>Nostoc</taxon>
    </lineage>
</organism>
<dbReference type="PhylomeDB" id="B2J2J0"/>
<dbReference type="eggNOG" id="COG4251">
    <property type="taxonomic scope" value="Bacteria"/>
</dbReference>
<dbReference type="Pfam" id="PF01590">
    <property type="entry name" value="GAF"/>
    <property type="match status" value="1"/>
</dbReference>
<dbReference type="InterPro" id="IPR004358">
    <property type="entry name" value="Sig_transdc_His_kin-like_C"/>
</dbReference>
<comment type="catalytic activity">
    <reaction evidence="1">
        <text>ATP + protein L-histidine = ADP + protein N-phospho-L-histidine.</text>
        <dbReference type="EC" id="2.7.13.3"/>
    </reaction>
</comment>
<dbReference type="InterPro" id="IPR029016">
    <property type="entry name" value="GAF-like_dom_sf"/>
</dbReference>
<dbReference type="SMART" id="SM00065">
    <property type="entry name" value="GAF"/>
    <property type="match status" value="2"/>
</dbReference>
<dbReference type="AlphaFoldDB" id="B2J2J0"/>
<dbReference type="FunFam" id="3.30.565.10:FF:000010">
    <property type="entry name" value="Sensor histidine kinase RcsC"/>
    <property type="match status" value="1"/>
</dbReference>
<evidence type="ECO:0000259" key="10">
    <source>
        <dbReference type="PROSITE" id="PS50109"/>
    </source>
</evidence>
<dbReference type="Proteomes" id="UP000001191">
    <property type="component" value="Chromosome"/>
</dbReference>
<dbReference type="InterPro" id="IPR013515">
    <property type="entry name" value="Phytochrome_cen-reg"/>
</dbReference>
<evidence type="ECO:0000256" key="2">
    <source>
        <dbReference type="ARBA" id="ARBA00006402"/>
    </source>
</evidence>
<evidence type="ECO:0000256" key="7">
    <source>
        <dbReference type="ARBA" id="ARBA00023012"/>
    </source>
</evidence>
<comment type="similarity">
    <text evidence="2">In the N-terminal section; belongs to the phytochrome family.</text>
</comment>
<evidence type="ECO:0000256" key="6">
    <source>
        <dbReference type="ARBA" id="ARBA00022777"/>
    </source>
</evidence>
<dbReference type="SUPFAM" id="SSF55781">
    <property type="entry name" value="GAF domain-like"/>
    <property type="match status" value="2"/>
</dbReference>